<dbReference type="InterPro" id="IPR036412">
    <property type="entry name" value="HAD-like_sf"/>
</dbReference>
<organism evidence="6 7">
    <name type="scientific">Uliginosibacterium silvisoli</name>
    <dbReference type="NCBI Taxonomy" id="3114758"/>
    <lineage>
        <taxon>Bacteria</taxon>
        <taxon>Pseudomonadati</taxon>
        <taxon>Pseudomonadota</taxon>
        <taxon>Betaproteobacteria</taxon>
        <taxon>Rhodocyclales</taxon>
        <taxon>Zoogloeaceae</taxon>
        <taxon>Uliginosibacterium</taxon>
    </lineage>
</organism>
<comment type="cofactor">
    <cofactor evidence="1">
        <name>Mg(2+)</name>
        <dbReference type="ChEBI" id="CHEBI:18420"/>
    </cofactor>
</comment>
<dbReference type="SFLD" id="SFLDS00003">
    <property type="entry name" value="Haloacid_Dehalogenase"/>
    <property type="match status" value="1"/>
</dbReference>
<proteinExistence type="inferred from homology"/>
<dbReference type="InterPro" id="IPR051600">
    <property type="entry name" value="Beta-PGM-like"/>
</dbReference>
<protein>
    <submittedName>
        <fullName evidence="6">HAD family phosphatase</fullName>
    </submittedName>
</protein>
<evidence type="ECO:0000256" key="2">
    <source>
        <dbReference type="ARBA" id="ARBA00006171"/>
    </source>
</evidence>
<accession>A0ABU6K7V0</accession>
<evidence type="ECO:0000313" key="6">
    <source>
        <dbReference type="EMBL" id="MEC5387607.1"/>
    </source>
</evidence>
<keyword evidence="5" id="KW-0119">Carbohydrate metabolism</keyword>
<dbReference type="PANTHER" id="PTHR46193:SF18">
    <property type="entry name" value="HEXITOL PHOSPHATASE B"/>
    <property type="match status" value="1"/>
</dbReference>
<dbReference type="RefSeq" id="WP_327600574.1">
    <property type="nucleotide sequence ID" value="NZ_JAYXHS010000003.1"/>
</dbReference>
<evidence type="ECO:0000256" key="5">
    <source>
        <dbReference type="ARBA" id="ARBA00023277"/>
    </source>
</evidence>
<dbReference type="Proteomes" id="UP001331561">
    <property type="component" value="Unassembled WGS sequence"/>
</dbReference>
<reference evidence="6 7" key="1">
    <citation type="submission" date="2024-01" db="EMBL/GenBank/DDBJ databases">
        <title>Uliginosibacterium soil sp. nov.</title>
        <authorList>
            <person name="Lv Y."/>
        </authorList>
    </citation>
    <scope>NUCLEOTIDE SEQUENCE [LARGE SCALE GENOMIC DNA]</scope>
    <source>
        <strain evidence="6 7">H3</strain>
    </source>
</reference>
<dbReference type="Gene3D" id="1.10.150.240">
    <property type="entry name" value="Putative phosphatase, domain 2"/>
    <property type="match status" value="1"/>
</dbReference>
<dbReference type="NCBIfam" id="TIGR01509">
    <property type="entry name" value="HAD-SF-IA-v3"/>
    <property type="match status" value="1"/>
</dbReference>
<dbReference type="PANTHER" id="PTHR46193">
    <property type="entry name" value="6-PHOSPHOGLUCONATE PHOSPHATASE"/>
    <property type="match status" value="1"/>
</dbReference>
<comment type="similarity">
    <text evidence="2">Belongs to the HAD-like hydrolase superfamily. CbbY/CbbZ/Gph/YieH family.</text>
</comment>
<comment type="caution">
    <text evidence="6">The sequence shown here is derived from an EMBL/GenBank/DDBJ whole genome shotgun (WGS) entry which is preliminary data.</text>
</comment>
<dbReference type="EMBL" id="JAYXHS010000003">
    <property type="protein sequence ID" value="MEC5387607.1"/>
    <property type="molecule type" value="Genomic_DNA"/>
</dbReference>
<dbReference type="InterPro" id="IPR023198">
    <property type="entry name" value="PGP-like_dom2"/>
</dbReference>
<dbReference type="SUPFAM" id="SSF56784">
    <property type="entry name" value="HAD-like"/>
    <property type="match status" value="1"/>
</dbReference>
<evidence type="ECO:0000256" key="1">
    <source>
        <dbReference type="ARBA" id="ARBA00001946"/>
    </source>
</evidence>
<sequence length="226" mass="24143">MFPAAFLVDLDGTLADSEPLKGLALARTCGMYGGEVSVEVYAEVMGEDWPTVTRHIFRQAGITPDVDAFNEDFRATYLQLLSSEVELTAGAQLFLDAARASAIRLALVSSAMPWMVSAVLSKLDLLGVFDLVITQADVSRHKPDPEAYLLALKRLALPASDVVVIEDSQAGLRAAAGAGCRSIAIRHAFNARHDLSLATRTVTDFHALLSGDVVRPGFAGFMPLPG</sequence>
<dbReference type="SFLD" id="SFLDG01129">
    <property type="entry name" value="C1.5:_HAD__Beta-PGM__Phosphata"/>
    <property type="match status" value="1"/>
</dbReference>
<evidence type="ECO:0000313" key="7">
    <source>
        <dbReference type="Proteomes" id="UP001331561"/>
    </source>
</evidence>
<evidence type="ECO:0000256" key="4">
    <source>
        <dbReference type="ARBA" id="ARBA00022842"/>
    </source>
</evidence>
<dbReference type="Pfam" id="PF13419">
    <property type="entry name" value="HAD_2"/>
    <property type="match status" value="1"/>
</dbReference>
<name>A0ABU6K7V0_9RHOO</name>
<dbReference type="PRINTS" id="PR00413">
    <property type="entry name" value="HADHALOGNASE"/>
</dbReference>
<evidence type="ECO:0000256" key="3">
    <source>
        <dbReference type="ARBA" id="ARBA00022723"/>
    </source>
</evidence>
<dbReference type="InterPro" id="IPR006439">
    <property type="entry name" value="HAD-SF_hydro_IA"/>
</dbReference>
<keyword evidence="7" id="KW-1185">Reference proteome</keyword>
<dbReference type="InterPro" id="IPR041492">
    <property type="entry name" value="HAD_2"/>
</dbReference>
<keyword evidence="4" id="KW-0460">Magnesium</keyword>
<keyword evidence="3" id="KW-0479">Metal-binding</keyword>
<gene>
    <name evidence="6" type="ORF">VVD49_17880</name>
</gene>
<dbReference type="InterPro" id="IPR023214">
    <property type="entry name" value="HAD_sf"/>
</dbReference>
<dbReference type="Gene3D" id="3.40.50.1000">
    <property type="entry name" value="HAD superfamily/HAD-like"/>
    <property type="match status" value="1"/>
</dbReference>